<dbReference type="GO" id="GO:0003723">
    <property type="term" value="F:RNA binding"/>
    <property type="evidence" value="ECO:0007669"/>
    <property type="project" value="InterPro"/>
</dbReference>
<dbReference type="Pfam" id="PF09907">
    <property type="entry name" value="HigB_toxin"/>
    <property type="match status" value="1"/>
</dbReference>
<organism evidence="1 2">
    <name type="scientific">Sphingobacterium spiritivorum</name>
    <name type="common">Flavobacterium spiritivorum</name>
    <dbReference type="NCBI Taxonomy" id="258"/>
    <lineage>
        <taxon>Bacteria</taxon>
        <taxon>Pseudomonadati</taxon>
        <taxon>Bacteroidota</taxon>
        <taxon>Sphingobacteriia</taxon>
        <taxon>Sphingobacteriales</taxon>
        <taxon>Sphingobacteriaceae</taxon>
        <taxon>Sphingobacterium</taxon>
    </lineage>
</organism>
<dbReference type="RefSeq" id="WP_115169096.1">
    <property type="nucleotide sequence ID" value="NZ_UGYW01000002.1"/>
</dbReference>
<dbReference type="GO" id="GO:0110001">
    <property type="term" value="C:toxin-antitoxin complex"/>
    <property type="evidence" value="ECO:0007669"/>
    <property type="project" value="InterPro"/>
</dbReference>
<sequence>MRITGIKILRKLQKKNTGNKKLWTAVDRLIEDLQTFDPGIQHIHDVREDADRVHSDGFYFFDINVHRTLILIEFDDQGEATIVWAGTHKEYETLFKNNKATIEKWLRSKGYID</sequence>
<dbReference type="InterPro" id="IPR018669">
    <property type="entry name" value="Toxin_HigB"/>
</dbReference>
<dbReference type="Proteomes" id="UP000254893">
    <property type="component" value="Unassembled WGS sequence"/>
</dbReference>
<dbReference type="AlphaFoldDB" id="A0A380BGE7"/>
<reference evidence="1 2" key="1">
    <citation type="submission" date="2018-06" db="EMBL/GenBank/DDBJ databases">
        <authorList>
            <consortium name="Pathogen Informatics"/>
            <person name="Doyle S."/>
        </authorList>
    </citation>
    <scope>NUCLEOTIDE SEQUENCE [LARGE SCALE GENOMIC DNA]</scope>
    <source>
        <strain evidence="1 2">NCTC11388</strain>
    </source>
</reference>
<evidence type="ECO:0000313" key="2">
    <source>
        <dbReference type="Proteomes" id="UP000254893"/>
    </source>
</evidence>
<accession>A0A380BGE7</accession>
<proteinExistence type="predicted"/>
<evidence type="ECO:0000313" key="1">
    <source>
        <dbReference type="EMBL" id="SUJ01076.1"/>
    </source>
</evidence>
<gene>
    <name evidence="1" type="ORF">NCTC11388_00678</name>
</gene>
<dbReference type="GO" id="GO:0004519">
    <property type="term" value="F:endonuclease activity"/>
    <property type="evidence" value="ECO:0007669"/>
    <property type="project" value="InterPro"/>
</dbReference>
<dbReference type="EMBL" id="UGYW01000002">
    <property type="protein sequence ID" value="SUJ01076.1"/>
    <property type="molecule type" value="Genomic_DNA"/>
</dbReference>
<name>A0A380BGE7_SPHSI</name>
<protein>
    <submittedName>
        <fullName evidence="1">Uncharacterized protein conserved in bacteria (DUF2136)</fullName>
    </submittedName>
</protein>